<feature type="transmembrane region" description="Helical" evidence="7">
    <location>
        <begin position="7"/>
        <end position="32"/>
    </location>
</feature>
<dbReference type="InterPro" id="IPR036259">
    <property type="entry name" value="MFS_trans_sf"/>
</dbReference>
<protein>
    <submittedName>
        <fullName evidence="8">MFS transporter</fullName>
    </submittedName>
</protein>
<feature type="transmembrane region" description="Helical" evidence="7">
    <location>
        <begin position="373"/>
        <end position="395"/>
    </location>
</feature>
<evidence type="ECO:0000313" key="8">
    <source>
        <dbReference type="EMBL" id="MDG0846433.1"/>
    </source>
</evidence>
<dbReference type="SUPFAM" id="SSF103473">
    <property type="entry name" value="MFS general substrate transporter"/>
    <property type="match status" value="1"/>
</dbReference>
<keyword evidence="6 7" id="KW-0472">Membrane</keyword>
<evidence type="ECO:0000256" key="7">
    <source>
        <dbReference type="SAM" id="Phobius"/>
    </source>
</evidence>
<dbReference type="PANTHER" id="PTHR23513">
    <property type="entry name" value="INTEGRAL MEMBRANE EFFLUX PROTEIN-RELATED"/>
    <property type="match status" value="1"/>
</dbReference>
<evidence type="ECO:0000256" key="3">
    <source>
        <dbReference type="ARBA" id="ARBA00022475"/>
    </source>
</evidence>
<evidence type="ECO:0000256" key="2">
    <source>
        <dbReference type="ARBA" id="ARBA00022448"/>
    </source>
</evidence>
<sequence>MNKSSFRFLWIGQSLANSGDVFYMVGLIAIIYELTGSVTYMAFVPFFITASRFVSGIIAPLIIERVSLKALLAYSQLGKTIAIIILIGYIDVFSSINTTVLIFFFVIAISFLDGWANPARNAFIPILVEQNALVKANSLLAILDQTIRLGGWAVGGMLVAIIGGVNVLWFTFFLFVTSTFMMFLIPSIDKNIVRDEQSIKLSNWEVLKKGWVTIWQTPTLRTISIVEFFESIANVVWVAAIMYVYVDQVLQTGEQWWGYINATFFSGLMIGGFLSLKWSHLVDRLSSKVILVGALLASLTTLMFGLTSTPWMALVLSLLFGLVNQMKDVAQETLVQKSVVHRLLPNIYSAKDALITAIFGGSSLILGNLTDLFGVRFIFMLAATLLFISSIIVIINRKDI</sequence>
<dbReference type="CDD" id="cd06173">
    <property type="entry name" value="MFS_MefA_like"/>
    <property type="match status" value="1"/>
</dbReference>
<dbReference type="Pfam" id="PF05977">
    <property type="entry name" value="MFS_3"/>
    <property type="match status" value="1"/>
</dbReference>
<gene>
    <name evidence="8" type="ORF">M4L89_09375</name>
</gene>
<dbReference type="GO" id="GO:0005886">
    <property type="term" value="C:plasma membrane"/>
    <property type="evidence" value="ECO:0007669"/>
    <property type="project" value="UniProtKB-SubCell"/>
</dbReference>
<organism evidence="8 9">
    <name type="scientific">Staphylococcus equorum</name>
    <dbReference type="NCBI Taxonomy" id="246432"/>
    <lineage>
        <taxon>Bacteria</taxon>
        <taxon>Bacillati</taxon>
        <taxon>Bacillota</taxon>
        <taxon>Bacilli</taxon>
        <taxon>Bacillales</taxon>
        <taxon>Staphylococcaceae</taxon>
        <taxon>Staphylococcus</taxon>
    </lineage>
</organism>
<keyword evidence="9" id="KW-1185">Reference proteome</keyword>
<dbReference type="RefSeq" id="WP_002508133.1">
    <property type="nucleotide sequence ID" value="NZ_CP013114.1"/>
</dbReference>
<dbReference type="InterPro" id="IPR010290">
    <property type="entry name" value="TM_effector"/>
</dbReference>
<dbReference type="PANTHER" id="PTHR23513:SF19">
    <property type="entry name" value="MAJOR FACILITATOR SUPERFAMILY (MFS) PROFILE DOMAIN-CONTAINING PROTEIN"/>
    <property type="match status" value="1"/>
</dbReference>
<dbReference type="Gene3D" id="1.20.1250.20">
    <property type="entry name" value="MFS general substrate transporter like domains"/>
    <property type="match status" value="1"/>
</dbReference>
<keyword evidence="3" id="KW-1003">Cell membrane</keyword>
<name>A0A9X4QZA7_9STAP</name>
<dbReference type="KEGG" id="seqo:SE1039_07200"/>
<evidence type="ECO:0000256" key="6">
    <source>
        <dbReference type="ARBA" id="ARBA00023136"/>
    </source>
</evidence>
<dbReference type="EMBL" id="JAMBQA010000004">
    <property type="protein sequence ID" value="MDG0846433.1"/>
    <property type="molecule type" value="Genomic_DNA"/>
</dbReference>
<feature type="transmembrane region" description="Helical" evidence="7">
    <location>
        <begin position="225"/>
        <end position="244"/>
    </location>
</feature>
<keyword evidence="5 7" id="KW-1133">Transmembrane helix</keyword>
<accession>A0A9X4QZA7</accession>
<evidence type="ECO:0000256" key="5">
    <source>
        <dbReference type="ARBA" id="ARBA00022989"/>
    </source>
</evidence>
<proteinExistence type="predicted"/>
<reference evidence="8" key="1">
    <citation type="submission" date="2022-05" db="EMBL/GenBank/DDBJ databases">
        <title>Comparative genomics of Staphylococcus equorum isolates.</title>
        <authorList>
            <person name="Luelf R.H."/>
        </authorList>
    </citation>
    <scope>NUCLEOTIDE SEQUENCE</scope>
    <source>
        <strain evidence="8">TMW 2.2497</strain>
    </source>
</reference>
<keyword evidence="4 7" id="KW-0812">Transmembrane</keyword>
<evidence type="ECO:0000313" key="9">
    <source>
        <dbReference type="Proteomes" id="UP001152422"/>
    </source>
</evidence>
<dbReference type="AlphaFoldDB" id="A0A9X4QZA7"/>
<feature type="transmembrane region" description="Helical" evidence="7">
    <location>
        <begin position="288"/>
        <end position="305"/>
    </location>
</feature>
<evidence type="ECO:0000256" key="4">
    <source>
        <dbReference type="ARBA" id="ARBA00022692"/>
    </source>
</evidence>
<keyword evidence="2" id="KW-0813">Transport</keyword>
<evidence type="ECO:0000256" key="1">
    <source>
        <dbReference type="ARBA" id="ARBA00004651"/>
    </source>
</evidence>
<comment type="subcellular location">
    <subcellularLocation>
        <location evidence="1">Cell membrane</location>
        <topology evidence="1">Multi-pass membrane protein</topology>
    </subcellularLocation>
</comment>
<feature type="transmembrane region" description="Helical" evidence="7">
    <location>
        <begin position="38"/>
        <end position="63"/>
    </location>
</feature>
<dbReference type="Proteomes" id="UP001152422">
    <property type="component" value="Unassembled WGS sequence"/>
</dbReference>
<feature type="transmembrane region" description="Helical" evidence="7">
    <location>
        <begin position="256"/>
        <end position="276"/>
    </location>
</feature>
<comment type="caution">
    <text evidence="8">The sequence shown here is derived from an EMBL/GenBank/DDBJ whole genome shotgun (WGS) entry which is preliminary data.</text>
</comment>